<feature type="region of interest" description="Disordered" evidence="3">
    <location>
        <begin position="167"/>
        <end position="231"/>
    </location>
</feature>
<feature type="compositionally biased region" description="Acidic residues" evidence="3">
    <location>
        <begin position="758"/>
        <end position="776"/>
    </location>
</feature>
<feature type="compositionally biased region" description="Polar residues" evidence="3">
    <location>
        <begin position="343"/>
        <end position="352"/>
    </location>
</feature>
<keyword evidence="2" id="KW-0539">Nucleus</keyword>
<feature type="compositionally biased region" description="Basic and acidic residues" evidence="3">
    <location>
        <begin position="486"/>
        <end position="515"/>
    </location>
</feature>
<proteinExistence type="predicted"/>
<feature type="compositionally biased region" description="Basic and acidic residues" evidence="3">
    <location>
        <begin position="170"/>
        <end position="186"/>
    </location>
</feature>
<feature type="compositionally biased region" description="Basic and acidic residues" evidence="3">
    <location>
        <begin position="728"/>
        <end position="741"/>
    </location>
</feature>
<dbReference type="GeneID" id="114462529"/>
<dbReference type="OrthoDB" id="427886at2759"/>
<feature type="compositionally biased region" description="Acidic residues" evidence="3">
    <location>
        <begin position="372"/>
        <end position="381"/>
    </location>
</feature>
<feature type="compositionally biased region" description="Low complexity" evidence="3">
    <location>
        <begin position="333"/>
        <end position="342"/>
    </location>
</feature>
<feature type="region of interest" description="Disordered" evidence="3">
    <location>
        <begin position="1"/>
        <end position="98"/>
    </location>
</feature>
<dbReference type="GO" id="GO:0005730">
    <property type="term" value="C:nucleolus"/>
    <property type="evidence" value="ECO:0007669"/>
    <property type="project" value="UniProtKB-SubCell"/>
</dbReference>
<evidence type="ECO:0000256" key="1">
    <source>
        <dbReference type="ARBA" id="ARBA00004604"/>
    </source>
</evidence>
<dbReference type="InterPro" id="IPR014810">
    <property type="entry name" value="Fcf2_C"/>
</dbReference>
<feature type="domain" description="Fcf2 pre-rRNA processing C-terminal" evidence="4">
    <location>
        <begin position="868"/>
        <end position="961"/>
    </location>
</feature>
<keyword evidence="6" id="KW-1185">Reference proteome</keyword>
<feature type="compositionally biased region" description="Acidic residues" evidence="3">
    <location>
        <begin position="562"/>
        <end position="573"/>
    </location>
</feature>
<evidence type="ECO:0000256" key="3">
    <source>
        <dbReference type="SAM" id="MobiDB-lite"/>
    </source>
</evidence>
<evidence type="ECO:0000313" key="5">
    <source>
        <dbReference type="Ensembl" id="ENSGWIP00000020983.1"/>
    </source>
</evidence>
<reference evidence="5" key="1">
    <citation type="submission" date="2020-06" db="EMBL/GenBank/DDBJ databases">
        <authorList>
            <consortium name="Wellcome Sanger Institute Data Sharing"/>
        </authorList>
    </citation>
    <scope>NUCLEOTIDE SEQUENCE [LARGE SCALE GENOMIC DNA]</scope>
</reference>
<dbReference type="GO" id="GO:0006396">
    <property type="term" value="P:RNA processing"/>
    <property type="evidence" value="ECO:0007669"/>
    <property type="project" value="TreeGrafter"/>
</dbReference>
<dbReference type="PANTHER" id="PTHR21686:SF12">
    <property type="entry name" value="DEOXYNUCLEOTIDYLTRANSFERASE TERMINAL-INTERACTING PROTEIN 2"/>
    <property type="match status" value="1"/>
</dbReference>
<dbReference type="CTD" id="30836"/>
<feature type="compositionally biased region" description="Basic and acidic residues" evidence="3">
    <location>
        <begin position="435"/>
        <end position="454"/>
    </location>
</feature>
<feature type="compositionally biased region" description="Acidic residues" evidence="3">
    <location>
        <begin position="680"/>
        <end position="705"/>
    </location>
</feature>
<evidence type="ECO:0000313" key="6">
    <source>
        <dbReference type="Proteomes" id="UP000694680"/>
    </source>
</evidence>
<dbReference type="PANTHER" id="PTHR21686">
    <property type="entry name" value="DEOXYNUCLEOTIDYLTRANSFERASE TERMINAL-INTERACTING PROTEIN 2"/>
    <property type="match status" value="1"/>
</dbReference>
<protein>
    <recommendedName>
        <fullName evidence="4">Fcf2 pre-rRNA processing C-terminal domain-containing protein</fullName>
    </recommendedName>
</protein>
<feature type="compositionally biased region" description="Polar residues" evidence="3">
    <location>
        <begin position="23"/>
        <end position="49"/>
    </location>
</feature>
<dbReference type="RefSeq" id="XP_028301234.1">
    <property type="nucleotide sequence ID" value="XM_028445433.1"/>
</dbReference>
<feature type="compositionally biased region" description="Low complexity" evidence="3">
    <location>
        <begin position="133"/>
        <end position="143"/>
    </location>
</feature>
<feature type="compositionally biased region" description="Basic residues" evidence="3">
    <location>
        <begin position="65"/>
        <end position="74"/>
    </location>
</feature>
<dbReference type="InterPro" id="IPR039883">
    <property type="entry name" value="Fcf2/DNTTIP2"/>
</dbReference>
<evidence type="ECO:0000259" key="4">
    <source>
        <dbReference type="Pfam" id="PF08698"/>
    </source>
</evidence>
<reference evidence="5" key="2">
    <citation type="submission" date="2025-08" db="UniProtKB">
        <authorList>
            <consortium name="Ensembl"/>
        </authorList>
    </citation>
    <scope>IDENTIFICATION</scope>
</reference>
<dbReference type="Ensembl" id="ENSGWIT00000023030.1">
    <property type="protein sequence ID" value="ENSGWIP00000020983.1"/>
    <property type="gene ID" value="ENSGWIG00000011351.1"/>
</dbReference>
<sequence length="987" mass="110091">MVATRRGARTTSSGKGTPDRSSEVQATPSTPRRSRRAVNQSESRSQQVPPETCCHVEEAQLGSPSRRRCTRASRLHSPEQPSTPIGSTHDGDVSDLESCSSVVSANEALLTRSRRKRTQLQPEIQENEEVSEVESCSSVLSASKNNQSIRRSTRRRAVVNIFDASNADSADGKKEAEHETEFELKRVTRSQRRPPRSSTKPLAEESELSDADSCASSVSGADVSKSASHRITRSRRMICPIPIQLDELTEGCSPPPVTTSRQTKSPRRKAAAVDVTETQSCDSDGYESGPAYPGGPRRSVRTRATASKAVDSESQLFEVHSPVSMRSRATPCSSRTGSSSSRNAPTSTQTAVSVEPAEEEDSFNESRLETTVIDDADCTLQEEEKSHVAEEPGEYVGTTDVENGDDVTTEVISHDEPPSERVVCSTEEPAVTSHHQQEEPPAEEKSSEVEKLQENVESSEPAKLCQSVTVTKCEEESEVFEESEEKQEVLHLALEKEEKEEAVNSGPREEEEKMDVSVCGVDVQQQEEEESTEASSSQQEATEEPDSDQHPKQEKTISLLDSTDDEDEEEEDKMEVTVCGAAVQQDEEEEESTEASSSQREVTEEPDADQHPKQEKTISLLGGTDDEDDEEKMEASVCGADVQQEEEESNQASSSQEDVTEEPDSDQHSKQEKTISLLDSTDDEDDDQEEESGEEEQEVPEEEPQGESSKRSDAASSVDGLFMIDTRPGQEADKQYYKELNQEETTGEEVERQKKKEEEEDEEFVDEEADDDEDEDANVLFSGRIPHLKDLSSRIDPGISVKQLGGLYISFDGSKSKIASLQKQKEKKIQEQLMKKSVIGPDFEKKDAVPPYSESKRALKLKRKTEREKSTGDAWFDMKAPEMTQELKGDLQVLKMRGSLDPKRFYKKNDRDGFPKYFQVGTVVDNPVDFYHSRMPKKARKRTMVEELLSDADFRQKNKRKYMDIMAEKAAQSAGKRRFKKNTFNKK</sequence>
<feature type="compositionally biased region" description="Acidic residues" evidence="3">
    <location>
        <begin position="475"/>
        <end position="485"/>
    </location>
</feature>
<organism evidence="5 6">
    <name type="scientific">Gouania willdenowi</name>
    <name type="common">Blunt-snouted clingfish</name>
    <name type="synonym">Lepadogaster willdenowi</name>
    <dbReference type="NCBI Taxonomy" id="441366"/>
    <lineage>
        <taxon>Eukaryota</taxon>
        <taxon>Metazoa</taxon>
        <taxon>Chordata</taxon>
        <taxon>Craniata</taxon>
        <taxon>Vertebrata</taxon>
        <taxon>Euteleostomi</taxon>
        <taxon>Actinopterygii</taxon>
        <taxon>Neopterygii</taxon>
        <taxon>Teleostei</taxon>
        <taxon>Neoteleostei</taxon>
        <taxon>Acanthomorphata</taxon>
        <taxon>Ovalentaria</taxon>
        <taxon>Blenniimorphae</taxon>
        <taxon>Blenniiformes</taxon>
        <taxon>Gobiesocoidei</taxon>
        <taxon>Gobiesocidae</taxon>
        <taxon>Gobiesocinae</taxon>
        <taxon>Gouania</taxon>
    </lineage>
</organism>
<evidence type="ECO:0000256" key="2">
    <source>
        <dbReference type="ARBA" id="ARBA00023242"/>
    </source>
</evidence>
<dbReference type="Pfam" id="PF08698">
    <property type="entry name" value="Fcf2"/>
    <property type="match status" value="1"/>
</dbReference>
<reference evidence="5" key="3">
    <citation type="submission" date="2025-09" db="UniProtKB">
        <authorList>
            <consortium name="Ensembl"/>
        </authorList>
    </citation>
    <scope>IDENTIFICATION</scope>
</reference>
<feature type="region of interest" description="Disordered" evidence="3">
    <location>
        <begin position="114"/>
        <end position="154"/>
    </location>
</feature>
<gene>
    <name evidence="5" type="primary">dnttip2</name>
</gene>
<dbReference type="AlphaFoldDB" id="A0A8C5EFA5"/>
<name>A0A8C5EFA5_GOUWI</name>
<accession>A0A8C5EFA5</accession>
<dbReference type="GO" id="GO:0003723">
    <property type="term" value="F:RNA binding"/>
    <property type="evidence" value="ECO:0007669"/>
    <property type="project" value="TreeGrafter"/>
</dbReference>
<dbReference type="Proteomes" id="UP000694680">
    <property type="component" value="Chromosome 4"/>
</dbReference>
<feature type="region of interest" description="Disordered" evidence="3">
    <location>
        <begin position="247"/>
        <end position="776"/>
    </location>
</feature>
<comment type="subcellular location">
    <subcellularLocation>
        <location evidence="1">Nucleus</location>
        <location evidence="1">Nucleolus</location>
    </subcellularLocation>
</comment>